<comment type="caution">
    <text evidence="1">The sequence shown here is derived from an EMBL/GenBank/DDBJ whole genome shotgun (WGS) entry which is preliminary data.</text>
</comment>
<reference evidence="2" key="1">
    <citation type="journal article" date="2017" name="Proc. Natl. Acad. Sci. U.S.A.">
        <title>Simulation of Deepwater Horizon oil plume reveals substrate specialization within a complex community of hydrocarbon-degraders.</title>
        <authorList>
            <person name="Hu P."/>
            <person name="Dubinsky E.A."/>
            <person name="Probst A.J."/>
            <person name="Wang J."/>
            <person name="Sieber C.M.K."/>
            <person name="Tom L.M."/>
            <person name="Gardinali P."/>
            <person name="Banfield J.F."/>
            <person name="Atlas R.M."/>
            <person name="Andersen G.L."/>
        </authorList>
    </citation>
    <scope>NUCLEOTIDE SEQUENCE [LARGE SCALE GENOMIC DNA]</scope>
</reference>
<dbReference type="Proteomes" id="UP000196531">
    <property type="component" value="Unassembled WGS sequence"/>
</dbReference>
<organism evidence="1 2">
    <name type="scientific">Halobacteriovorax marinus</name>
    <dbReference type="NCBI Taxonomy" id="97084"/>
    <lineage>
        <taxon>Bacteria</taxon>
        <taxon>Pseudomonadati</taxon>
        <taxon>Bdellovibrionota</taxon>
        <taxon>Bacteriovoracia</taxon>
        <taxon>Bacteriovoracales</taxon>
        <taxon>Halobacteriovoraceae</taxon>
        <taxon>Halobacteriovorax</taxon>
    </lineage>
</organism>
<dbReference type="EMBL" id="MAAO01000008">
    <property type="protein sequence ID" value="OUR95502.1"/>
    <property type="molecule type" value="Genomic_DNA"/>
</dbReference>
<evidence type="ECO:0000313" key="2">
    <source>
        <dbReference type="Proteomes" id="UP000196531"/>
    </source>
</evidence>
<protein>
    <recommendedName>
        <fullName evidence="3">HTH cro/C1-type domain-containing protein</fullName>
    </recommendedName>
</protein>
<dbReference type="AlphaFoldDB" id="A0A1Y5FB12"/>
<sequence>MELDKVKELSYLISEYLERTPNLSINALALRMGIAETTLRRIRGGNSKRLPNSENLLKIVFYIFNTHDLYIVRDSLPKALSEHFICVYLLTGTGQNNPITQIDDSVLDNQISYLILKLAANNSGVTRDEVLRLFGQVGINSTDKLFSADILVENNGIIKTKVSTFRLPDQSFIKNFKSVADFIKIDPDKRIGPNLYHNLSESLNLEGLVRIQTIQKKAVQEITNILNEEKFKGELPVFSLIAVDTLN</sequence>
<evidence type="ECO:0000313" key="1">
    <source>
        <dbReference type="EMBL" id="OUR95502.1"/>
    </source>
</evidence>
<proteinExistence type="predicted"/>
<name>A0A1Y5FB12_9BACT</name>
<evidence type="ECO:0008006" key="3">
    <source>
        <dbReference type="Google" id="ProtNLM"/>
    </source>
</evidence>
<accession>A0A1Y5FB12</accession>
<gene>
    <name evidence="1" type="ORF">A9Q84_16855</name>
</gene>